<comment type="caution">
    <text evidence="2">The sequence shown here is derived from an EMBL/GenBank/DDBJ whole genome shotgun (WGS) entry which is preliminary data.</text>
</comment>
<dbReference type="InterPro" id="IPR029058">
    <property type="entry name" value="AB_hydrolase_fold"/>
</dbReference>
<evidence type="ECO:0000259" key="1">
    <source>
        <dbReference type="Pfam" id="PF00561"/>
    </source>
</evidence>
<reference evidence="2 3" key="1">
    <citation type="journal article" date="2016" name="Nat. Commun.">
        <title>Thousands of microbial genomes shed light on interconnected biogeochemical processes in an aquifer system.</title>
        <authorList>
            <person name="Anantharaman K."/>
            <person name="Brown C.T."/>
            <person name="Hug L.A."/>
            <person name="Sharon I."/>
            <person name="Castelle C.J."/>
            <person name="Probst A.J."/>
            <person name="Thomas B.C."/>
            <person name="Singh A."/>
            <person name="Wilkins M.J."/>
            <person name="Karaoz U."/>
            <person name="Brodie E.L."/>
            <person name="Williams K.H."/>
            <person name="Hubbard S.S."/>
            <person name="Banfield J.F."/>
        </authorList>
    </citation>
    <scope>NUCLEOTIDE SEQUENCE [LARGE SCALE GENOMIC DNA]</scope>
    <source>
        <strain evidence="3">RIFCSPLOWO2_12_FULL_64_10</strain>
    </source>
</reference>
<name>A0A1F6CRT4_HANXR</name>
<dbReference type="Proteomes" id="UP000178606">
    <property type="component" value="Unassembled WGS sequence"/>
</dbReference>
<dbReference type="EMBL" id="MFKF01000163">
    <property type="protein sequence ID" value="OGG51899.1"/>
    <property type="molecule type" value="Genomic_DNA"/>
</dbReference>
<evidence type="ECO:0000313" key="3">
    <source>
        <dbReference type="Proteomes" id="UP000178606"/>
    </source>
</evidence>
<dbReference type="PANTHER" id="PTHR12277">
    <property type="entry name" value="ALPHA/BETA HYDROLASE DOMAIN-CONTAINING PROTEIN"/>
    <property type="match status" value="1"/>
</dbReference>
<dbReference type="PANTHER" id="PTHR12277:SF79">
    <property type="entry name" value="XAA-PRO DIPEPTIDYL-PEPTIDASE-RELATED"/>
    <property type="match status" value="1"/>
</dbReference>
<dbReference type="SUPFAM" id="SSF53474">
    <property type="entry name" value="alpha/beta-Hydrolases"/>
    <property type="match status" value="1"/>
</dbReference>
<sequence length="272" mass="29658">MRISVHILLWGLLIYLAWCGLLFLLQRQLLFPGVRISAPSSAADYFPGLERVWLNTSYGKVEAWFLPPLSQGTGNAPAVIFAHGNGELIDFWPEQFEGLRHLGMGALLVEYPGYGRSEGTPSQQTVTEAFVVAYDTLVARQGVDPSRIVLLGRSLGGGAVCALAAKRPAAALILLSTFTSVRPLAWKFLVPGLLVRDPFDNLAVVRAFTGPVLVAHGTRDGLIPYQHGVALSQAAQRGRLLTYDAGHNSCPPDWGAFWREVEGFLREAEVIH</sequence>
<dbReference type="InterPro" id="IPR000073">
    <property type="entry name" value="AB_hydrolase_1"/>
</dbReference>
<dbReference type="Gene3D" id="3.40.50.1820">
    <property type="entry name" value="alpha/beta hydrolase"/>
    <property type="match status" value="1"/>
</dbReference>
<evidence type="ECO:0000313" key="2">
    <source>
        <dbReference type="EMBL" id="OGG51899.1"/>
    </source>
</evidence>
<proteinExistence type="predicted"/>
<dbReference type="Pfam" id="PF00561">
    <property type="entry name" value="Abhydrolase_1"/>
    <property type="match status" value="1"/>
</dbReference>
<dbReference type="AlphaFoldDB" id="A0A1F6CRT4"/>
<feature type="domain" description="AB hydrolase-1" evidence="1">
    <location>
        <begin position="77"/>
        <end position="194"/>
    </location>
</feature>
<accession>A0A1F6CRT4</accession>
<protein>
    <recommendedName>
        <fullName evidence="1">AB hydrolase-1 domain-containing protein</fullName>
    </recommendedName>
</protein>
<organism evidence="2 3">
    <name type="scientific">Handelsmanbacteria sp. (strain RIFCSPLOWO2_12_FULL_64_10)</name>
    <dbReference type="NCBI Taxonomy" id="1817868"/>
    <lineage>
        <taxon>Bacteria</taxon>
        <taxon>Candidatus Handelsmaniibacteriota</taxon>
    </lineage>
</organism>
<gene>
    <name evidence="2" type="ORF">A3F84_02795</name>
</gene>